<protein>
    <submittedName>
        <fullName evidence="7">Uncharacterized protein</fullName>
    </submittedName>
</protein>
<dbReference type="PANTHER" id="PTHR12428">
    <property type="entry name" value="OXA1"/>
    <property type="match status" value="1"/>
</dbReference>
<sequence length="127" mass="14170">MSPTAVAEVEAQKKRVYMELFIQSPVFVSFFLVIENMVEKVTSFQTGGASWFIDLTTADAFYILPLLAAISCWITVEVKTLLLIVSVAMSPFGFLCPYCILCSSVYHAIFTLFPSGFHFPSDFDTVN</sequence>
<evidence type="ECO:0000256" key="6">
    <source>
        <dbReference type="SAM" id="Phobius"/>
    </source>
</evidence>
<dbReference type="GO" id="GO:0005743">
    <property type="term" value="C:mitochondrial inner membrane"/>
    <property type="evidence" value="ECO:0007669"/>
    <property type="project" value="TreeGrafter"/>
</dbReference>
<keyword evidence="3 6" id="KW-0812">Transmembrane</keyword>
<accession>A0AAU9MHU8</accession>
<dbReference type="AlphaFoldDB" id="A0AAU9MHU8"/>
<dbReference type="EMBL" id="CAKMRJ010001024">
    <property type="protein sequence ID" value="CAH1420388.1"/>
    <property type="molecule type" value="Genomic_DNA"/>
</dbReference>
<evidence type="ECO:0000256" key="1">
    <source>
        <dbReference type="ARBA" id="ARBA00004141"/>
    </source>
</evidence>
<feature type="transmembrane region" description="Helical" evidence="6">
    <location>
        <begin position="81"/>
        <end position="109"/>
    </location>
</feature>
<gene>
    <name evidence="7" type="ORF">LVIROSA_LOCUS7859</name>
</gene>
<feature type="transmembrane region" description="Helical" evidence="6">
    <location>
        <begin position="50"/>
        <end position="74"/>
    </location>
</feature>
<evidence type="ECO:0000256" key="5">
    <source>
        <dbReference type="ARBA" id="ARBA00023136"/>
    </source>
</evidence>
<comment type="subcellular location">
    <subcellularLocation>
        <location evidence="1">Membrane</location>
        <topology evidence="1">Multi-pass membrane protein</topology>
    </subcellularLocation>
</comment>
<evidence type="ECO:0000313" key="8">
    <source>
        <dbReference type="Proteomes" id="UP001157418"/>
    </source>
</evidence>
<dbReference type="PANTHER" id="PTHR12428:SF34">
    <property type="entry name" value="MITOCHONDRIAL INNER MEMBRANE PROTEIN OXA1-LIKE"/>
    <property type="match status" value="1"/>
</dbReference>
<dbReference type="GO" id="GO:0032977">
    <property type="term" value="F:membrane insertase activity"/>
    <property type="evidence" value="ECO:0007669"/>
    <property type="project" value="InterPro"/>
</dbReference>
<organism evidence="7 8">
    <name type="scientific">Lactuca virosa</name>
    <dbReference type="NCBI Taxonomy" id="75947"/>
    <lineage>
        <taxon>Eukaryota</taxon>
        <taxon>Viridiplantae</taxon>
        <taxon>Streptophyta</taxon>
        <taxon>Embryophyta</taxon>
        <taxon>Tracheophyta</taxon>
        <taxon>Spermatophyta</taxon>
        <taxon>Magnoliopsida</taxon>
        <taxon>eudicotyledons</taxon>
        <taxon>Gunneridae</taxon>
        <taxon>Pentapetalae</taxon>
        <taxon>asterids</taxon>
        <taxon>campanulids</taxon>
        <taxon>Asterales</taxon>
        <taxon>Asteraceae</taxon>
        <taxon>Cichorioideae</taxon>
        <taxon>Cichorieae</taxon>
        <taxon>Lactucinae</taxon>
        <taxon>Lactuca</taxon>
    </lineage>
</organism>
<dbReference type="GO" id="GO:0032979">
    <property type="term" value="P:protein insertion into mitochondrial inner membrane from matrix"/>
    <property type="evidence" value="ECO:0007669"/>
    <property type="project" value="TreeGrafter"/>
</dbReference>
<keyword evidence="8" id="KW-1185">Reference proteome</keyword>
<proteinExistence type="inferred from homology"/>
<comment type="caution">
    <text evidence="7">The sequence shown here is derived from an EMBL/GenBank/DDBJ whole genome shotgun (WGS) entry which is preliminary data.</text>
</comment>
<dbReference type="InterPro" id="IPR001708">
    <property type="entry name" value="YidC/ALB3/OXA1/COX18"/>
</dbReference>
<name>A0AAU9MHU8_9ASTR</name>
<comment type="similarity">
    <text evidence="2">Belongs to the OXA1/ALB3/YidC (TC 2.A.9.2) family.</text>
</comment>
<dbReference type="Proteomes" id="UP001157418">
    <property type="component" value="Unassembled WGS sequence"/>
</dbReference>
<evidence type="ECO:0000256" key="2">
    <source>
        <dbReference type="ARBA" id="ARBA00010583"/>
    </source>
</evidence>
<evidence type="ECO:0000256" key="4">
    <source>
        <dbReference type="ARBA" id="ARBA00022989"/>
    </source>
</evidence>
<reference evidence="7 8" key="1">
    <citation type="submission" date="2022-01" db="EMBL/GenBank/DDBJ databases">
        <authorList>
            <person name="Xiong W."/>
            <person name="Schranz E."/>
        </authorList>
    </citation>
    <scope>NUCLEOTIDE SEQUENCE [LARGE SCALE GENOMIC DNA]</scope>
</reference>
<evidence type="ECO:0000313" key="7">
    <source>
        <dbReference type="EMBL" id="CAH1420388.1"/>
    </source>
</evidence>
<keyword evidence="4 6" id="KW-1133">Transmembrane helix</keyword>
<keyword evidence="5 6" id="KW-0472">Membrane</keyword>
<feature type="transmembrane region" description="Helical" evidence="6">
    <location>
        <begin position="20"/>
        <end position="38"/>
    </location>
</feature>
<evidence type="ECO:0000256" key="3">
    <source>
        <dbReference type="ARBA" id="ARBA00022692"/>
    </source>
</evidence>